<evidence type="ECO:0000256" key="1">
    <source>
        <dbReference type="SAM" id="MobiDB-lite"/>
    </source>
</evidence>
<dbReference type="GO" id="GO:0000285">
    <property type="term" value="F:1-phosphatidylinositol-3-phosphate 5-kinase activity"/>
    <property type="evidence" value="ECO:0007669"/>
    <property type="project" value="InterPro"/>
</dbReference>
<dbReference type="PANTHER" id="PTHR46715:SF1">
    <property type="entry name" value="1-PHOSPHATIDYLINOSITOL 3-PHOSPHATE 5-KINASE"/>
    <property type="match status" value="1"/>
</dbReference>
<dbReference type="GO" id="GO:1903426">
    <property type="term" value="P:regulation of reactive oxygen species biosynthetic process"/>
    <property type="evidence" value="ECO:0007669"/>
    <property type="project" value="TreeGrafter"/>
</dbReference>
<reference evidence="2" key="1">
    <citation type="submission" date="2015-11" db="EMBL/GenBank/DDBJ databases">
        <title>De novo transcriptome assembly of four potential Pierce s Disease insect vectors from Arizona vineyards.</title>
        <authorList>
            <person name="Tassone E.E."/>
        </authorList>
    </citation>
    <scope>NUCLEOTIDE SEQUENCE</scope>
</reference>
<dbReference type="GO" id="GO:0012506">
    <property type="term" value="C:vesicle membrane"/>
    <property type="evidence" value="ECO:0007669"/>
    <property type="project" value="TreeGrafter"/>
</dbReference>
<accession>A0A1B6FS59</accession>
<dbReference type="InterPro" id="IPR043548">
    <property type="entry name" value="PIKfyve"/>
</dbReference>
<feature type="compositionally biased region" description="Basic and acidic residues" evidence="1">
    <location>
        <begin position="123"/>
        <end position="136"/>
    </location>
</feature>
<dbReference type="GO" id="GO:0031410">
    <property type="term" value="C:cytoplasmic vesicle"/>
    <property type="evidence" value="ECO:0007669"/>
    <property type="project" value="TreeGrafter"/>
</dbReference>
<feature type="compositionally biased region" description="Polar residues" evidence="1">
    <location>
        <begin position="90"/>
        <end position="117"/>
    </location>
</feature>
<feature type="non-terminal residue" evidence="2">
    <location>
        <position position="136"/>
    </location>
</feature>
<sequence>SFTTDTGATKTLMFLEGCLSPLLGCTVLLRGASTAELAKLKRVTSWLIYALYNWRLEFSFLMDEFAEPPMLGDDNFFQDDDHSPKKEKLATSSPLNDNFINSQSMQQLRNSGGSRSPSVKRVKSADKENRENDESL</sequence>
<dbReference type="AlphaFoldDB" id="A0A1B6FS59"/>
<feature type="compositionally biased region" description="Basic and acidic residues" evidence="1">
    <location>
        <begin position="79"/>
        <end position="89"/>
    </location>
</feature>
<feature type="non-terminal residue" evidence="2">
    <location>
        <position position="1"/>
    </location>
</feature>
<name>A0A1B6FS59_9HEMI</name>
<organism evidence="2">
    <name type="scientific">Cuerna arida</name>
    <dbReference type="NCBI Taxonomy" id="1464854"/>
    <lineage>
        <taxon>Eukaryota</taxon>
        <taxon>Metazoa</taxon>
        <taxon>Ecdysozoa</taxon>
        <taxon>Arthropoda</taxon>
        <taxon>Hexapoda</taxon>
        <taxon>Insecta</taxon>
        <taxon>Pterygota</taxon>
        <taxon>Neoptera</taxon>
        <taxon>Paraneoptera</taxon>
        <taxon>Hemiptera</taxon>
        <taxon>Auchenorrhyncha</taxon>
        <taxon>Membracoidea</taxon>
        <taxon>Cicadellidae</taxon>
        <taxon>Cicadellinae</taxon>
        <taxon>Proconiini</taxon>
        <taxon>Cuerna</taxon>
    </lineage>
</organism>
<proteinExistence type="predicted"/>
<feature type="region of interest" description="Disordered" evidence="1">
    <location>
        <begin position="73"/>
        <end position="136"/>
    </location>
</feature>
<dbReference type="EMBL" id="GECZ01016741">
    <property type="protein sequence ID" value="JAS53028.1"/>
    <property type="molecule type" value="Transcribed_RNA"/>
</dbReference>
<dbReference type="GO" id="GO:0090385">
    <property type="term" value="P:phagosome-lysosome fusion"/>
    <property type="evidence" value="ECO:0007669"/>
    <property type="project" value="TreeGrafter"/>
</dbReference>
<dbReference type="GO" id="GO:0032438">
    <property type="term" value="P:melanosome organization"/>
    <property type="evidence" value="ECO:0007669"/>
    <property type="project" value="TreeGrafter"/>
</dbReference>
<dbReference type="GO" id="GO:0052810">
    <property type="term" value="F:1-phosphatidylinositol-5-kinase activity"/>
    <property type="evidence" value="ECO:0007669"/>
    <property type="project" value="TreeGrafter"/>
</dbReference>
<protein>
    <submittedName>
        <fullName evidence="2">Uncharacterized protein</fullName>
    </submittedName>
</protein>
<gene>
    <name evidence="2" type="ORF">g.50265</name>
</gene>
<dbReference type="PANTHER" id="PTHR46715">
    <property type="entry name" value="1-PHOSPHATIDYLINOSITOL 3-PHOSPHATE 5-KINASE"/>
    <property type="match status" value="1"/>
</dbReference>
<evidence type="ECO:0000313" key="2">
    <source>
        <dbReference type="EMBL" id="JAS53028.1"/>
    </source>
</evidence>